<dbReference type="Gene3D" id="3.40.50.1100">
    <property type="match status" value="2"/>
</dbReference>
<proteinExistence type="predicted"/>
<sequence>MNGSVKLTKRFIENPYFTKGFPQDNGVDKVSTDVEAVRKLLELCPKASRTPLASSIALAEKTGVKNVWFKDERQRMGLGSFKALGAAYVIADHASKIVLENNNADDWKKALNGKCYVTASAGNHGLSLAAGARLFGAKAVIYLSKNVPSNFADKIKSYDAEVIIVGNSYEESMDGAKKAAADNNWILLSDVTWDGYDAGLKVMEGYLVAAAEAYEDCPEPPTHIFLQAGVGGFPAAMAAQARRHFGNEPKIIIVEPTEAPVLLESIQAGKGVEVQGGISIMGRLDCKVPSTLALSSLARTCTHFMTITDNDAEECMKELENEGLETSPSGGAGYAGLIDAKNYNESGLTEDSNVMLFLTEEPA</sequence>
<dbReference type="InterPro" id="IPR036052">
    <property type="entry name" value="TrpB-like_PALP_sf"/>
</dbReference>
<dbReference type="PANTHER" id="PTHR42937:SF1">
    <property type="entry name" value="DIAMINOPROPIONATE AMMONIA-LYASE"/>
    <property type="match status" value="1"/>
</dbReference>
<dbReference type="PANTHER" id="PTHR42937">
    <property type="match status" value="1"/>
</dbReference>
<evidence type="ECO:0000259" key="1">
    <source>
        <dbReference type="Pfam" id="PF00291"/>
    </source>
</evidence>
<accession>A0A382B384</accession>
<organism evidence="2">
    <name type="scientific">marine metagenome</name>
    <dbReference type="NCBI Taxonomy" id="408172"/>
    <lineage>
        <taxon>unclassified sequences</taxon>
        <taxon>metagenomes</taxon>
        <taxon>ecological metagenomes</taxon>
    </lineage>
</organism>
<dbReference type="EMBL" id="UINC01027981">
    <property type="protein sequence ID" value="SVB08159.1"/>
    <property type="molecule type" value="Genomic_DNA"/>
</dbReference>
<feature type="domain" description="Tryptophan synthase beta chain-like PALP" evidence="1">
    <location>
        <begin position="48"/>
        <end position="359"/>
    </location>
</feature>
<dbReference type="SUPFAM" id="SSF53686">
    <property type="entry name" value="Tryptophan synthase beta subunit-like PLP-dependent enzymes"/>
    <property type="match status" value="1"/>
</dbReference>
<evidence type="ECO:0000313" key="2">
    <source>
        <dbReference type="EMBL" id="SVB08159.1"/>
    </source>
</evidence>
<gene>
    <name evidence="2" type="ORF">METZ01_LOCUS161013</name>
</gene>
<dbReference type="InterPro" id="IPR001926">
    <property type="entry name" value="TrpB-like_PALP"/>
</dbReference>
<dbReference type="Pfam" id="PF00291">
    <property type="entry name" value="PALP"/>
    <property type="match status" value="1"/>
</dbReference>
<dbReference type="AlphaFoldDB" id="A0A382B384"/>
<name>A0A382B384_9ZZZZ</name>
<reference evidence="2" key="1">
    <citation type="submission" date="2018-05" db="EMBL/GenBank/DDBJ databases">
        <authorList>
            <person name="Lanie J.A."/>
            <person name="Ng W.-L."/>
            <person name="Kazmierczak K.M."/>
            <person name="Andrzejewski T.M."/>
            <person name="Davidsen T.M."/>
            <person name="Wayne K.J."/>
            <person name="Tettelin H."/>
            <person name="Glass J.I."/>
            <person name="Rusch D."/>
            <person name="Podicherti R."/>
            <person name="Tsui H.-C.T."/>
            <person name="Winkler M.E."/>
        </authorList>
    </citation>
    <scope>NUCLEOTIDE SEQUENCE</scope>
</reference>
<protein>
    <recommendedName>
        <fullName evidence="1">Tryptophan synthase beta chain-like PALP domain-containing protein</fullName>
    </recommendedName>
</protein>